<organism evidence="2 3">
    <name type="scientific">Thermincola potens (strain JR)</name>
    <dbReference type="NCBI Taxonomy" id="635013"/>
    <lineage>
        <taxon>Bacteria</taxon>
        <taxon>Bacillati</taxon>
        <taxon>Bacillota</taxon>
        <taxon>Clostridia</taxon>
        <taxon>Eubacteriales</taxon>
        <taxon>Thermincolaceae</taxon>
        <taxon>Thermincola</taxon>
    </lineage>
</organism>
<dbReference type="OrthoDB" id="5291305at2"/>
<dbReference type="PANTHER" id="PTHR41786:SF1">
    <property type="entry name" value="6-HYDROXYMETHYLPTERIN DIPHOSPHOKINASE MPTE-LIKE DOMAIN-CONTAINING PROTEIN"/>
    <property type="match status" value="1"/>
</dbReference>
<dbReference type="STRING" id="635013.TherJR_2787"/>
<proteinExistence type="predicted"/>
<dbReference type="InterPro" id="IPR002826">
    <property type="entry name" value="MptE-like"/>
</dbReference>
<dbReference type="AlphaFoldDB" id="D5XCU3"/>
<sequence>MNWFEHNLAVIRKRDPALAEKISACQDEPFKIEVVESKIASTPTLKIKKDGREVFLHSLYNPQVEGERWIKNIASEGEDKVIIIGFGLGYHVEEFLRQYGHTKRLLVVEPEIWLFKKVLEIKNLSFILEHDSLVLSVGENKLALERKLSAFMNIGQLDKVAIEVFPSYPRIFEKSFNEIKKTCIEIFRYVRIGENTILYFSGLWPENVFRNLVCTVKSPGVNSLFGKMNKKPGIIISAGPSLAKNRHLLKEAKGKAVLISVDTALRSLLKENIKPDLVVALDGSELNYKHFEGISLDDVPLVYFPTTHYKIIEEYRSYKIVVGDEVPLTQWIMKYIDDKGSLSYGGSVATAAFDLAVKMGCDPVIFVGQDLSYPGGKSHADGTVFESVIVKDDGAKNKMYVEDIYGNQVLTDASMYTFLQWFEQAIDALKHERLFIDATEGGAKIRGTRIMTLREVIDKNLPERFDPGEIISDTIKAYSPPDTGALADALKEAVEDLAEIGRLSRKGAEYAGELLKAYTAKKMNNAKVAKLIRKMERIDKQIKEKENNQLLNIILQRVLLAVMKGPLAKATEDETEREKGIRVARRSLLLYQGIEGAAKTMGGYIGSAFKDLESYERKNGLLNTSR</sequence>
<evidence type="ECO:0000259" key="1">
    <source>
        <dbReference type="Pfam" id="PF01973"/>
    </source>
</evidence>
<accession>D5XCU3</accession>
<keyword evidence="3" id="KW-1185">Reference proteome</keyword>
<dbReference type="KEGG" id="tjr:TherJR_2787"/>
<dbReference type="PANTHER" id="PTHR41786">
    <property type="entry name" value="MOTILITY ACCESSORY FACTOR MAF"/>
    <property type="match status" value="1"/>
</dbReference>
<reference evidence="2 3" key="1">
    <citation type="submission" date="2010-05" db="EMBL/GenBank/DDBJ databases">
        <title>Complete sequence of Thermincola sp. JR.</title>
        <authorList>
            <consortium name="US DOE Joint Genome Institute"/>
            <person name="Lucas S."/>
            <person name="Copeland A."/>
            <person name="Lapidus A."/>
            <person name="Cheng J.-F."/>
            <person name="Bruce D."/>
            <person name="Goodwin L."/>
            <person name="Pitluck S."/>
            <person name="Chertkov O."/>
            <person name="Detter J.C."/>
            <person name="Han C."/>
            <person name="Tapia R."/>
            <person name="Land M."/>
            <person name="Hauser L."/>
            <person name="Kyrpides N."/>
            <person name="Mikhailova N."/>
            <person name="Hazen T.C."/>
            <person name="Woyke T."/>
        </authorList>
    </citation>
    <scope>NUCLEOTIDE SEQUENCE [LARGE SCALE GENOMIC DNA]</scope>
    <source>
        <strain evidence="2 3">JR</strain>
    </source>
</reference>
<dbReference type="HOGENOM" id="CLU_026503_0_0_9"/>
<dbReference type="Proteomes" id="UP000002377">
    <property type="component" value="Chromosome"/>
</dbReference>
<evidence type="ECO:0000313" key="3">
    <source>
        <dbReference type="Proteomes" id="UP000002377"/>
    </source>
</evidence>
<dbReference type="Pfam" id="PF01973">
    <property type="entry name" value="MptE-like"/>
    <property type="match status" value="1"/>
</dbReference>
<dbReference type="RefSeq" id="WP_013121609.1">
    <property type="nucleotide sequence ID" value="NC_014152.1"/>
</dbReference>
<evidence type="ECO:0000313" key="2">
    <source>
        <dbReference type="EMBL" id="ADG83619.1"/>
    </source>
</evidence>
<dbReference type="eggNOG" id="COG2604">
    <property type="taxonomic scope" value="Bacteria"/>
</dbReference>
<feature type="domain" description="6-hydroxymethylpterin diphosphokinase MptE-like" evidence="1">
    <location>
        <begin position="207"/>
        <end position="374"/>
    </location>
</feature>
<name>D5XCU3_THEPJ</name>
<protein>
    <recommendedName>
        <fullName evidence="1">6-hydroxymethylpterin diphosphokinase MptE-like domain-containing protein</fullName>
    </recommendedName>
</protein>
<dbReference type="EMBL" id="CP002028">
    <property type="protein sequence ID" value="ADG83619.1"/>
    <property type="molecule type" value="Genomic_DNA"/>
</dbReference>
<gene>
    <name evidence="2" type="ordered locus">TherJR_2787</name>
</gene>